<sequence>MLIRTLIDIYIFILIIDVIISYIPQYKSHPVAIRIKQISDYTCGPVRRMLPEMDIPFDISPMIVILVLKIFVAIF</sequence>
<gene>
    <name evidence="2" type="ORF">DAY19_01680</name>
</gene>
<keyword evidence="1" id="KW-1133">Transmembrane helix</keyword>
<name>A0ABY0IHT5_9BACT</name>
<evidence type="ECO:0008006" key="4">
    <source>
        <dbReference type="Google" id="ProtNLM"/>
    </source>
</evidence>
<evidence type="ECO:0000313" key="2">
    <source>
        <dbReference type="EMBL" id="RZF22506.1"/>
    </source>
</evidence>
<dbReference type="Proteomes" id="UP000443582">
    <property type="component" value="Unassembled WGS sequence"/>
</dbReference>
<keyword evidence="1" id="KW-0812">Transmembrane</keyword>
<keyword evidence="1" id="KW-0472">Membrane</keyword>
<reference evidence="3" key="1">
    <citation type="journal article" date="2019" name="Int. J. Syst. Evol. Microbiol.">
        <title>Halobacteriovorax valvorus sp. nov., a novel prokaryotic predator isolated from coastal seawater of China.</title>
        <authorList>
            <person name="Chen M.-X."/>
        </authorList>
    </citation>
    <scope>NUCLEOTIDE SEQUENCE [LARGE SCALE GENOMIC DNA]</scope>
    <source>
        <strain evidence="3">BL9</strain>
    </source>
</reference>
<organism evidence="2 3">
    <name type="scientific">Halobacteriovorax vibrionivorans</name>
    <dbReference type="NCBI Taxonomy" id="2152716"/>
    <lineage>
        <taxon>Bacteria</taxon>
        <taxon>Pseudomonadati</taxon>
        <taxon>Bdellovibrionota</taxon>
        <taxon>Bacteriovoracia</taxon>
        <taxon>Bacteriovoracales</taxon>
        <taxon>Halobacteriovoraceae</taxon>
        <taxon>Halobacteriovorax</taxon>
    </lineage>
</organism>
<dbReference type="Pfam" id="PF02325">
    <property type="entry name" value="CCB3_YggT"/>
    <property type="match status" value="1"/>
</dbReference>
<dbReference type="EMBL" id="QDKL01000001">
    <property type="protein sequence ID" value="RZF22506.1"/>
    <property type="molecule type" value="Genomic_DNA"/>
</dbReference>
<proteinExistence type="predicted"/>
<feature type="transmembrane region" description="Helical" evidence="1">
    <location>
        <begin position="6"/>
        <end position="24"/>
    </location>
</feature>
<feature type="transmembrane region" description="Helical" evidence="1">
    <location>
        <begin position="55"/>
        <end position="74"/>
    </location>
</feature>
<accession>A0ABY0IHT5</accession>
<comment type="caution">
    <text evidence="2">The sequence shown here is derived from an EMBL/GenBank/DDBJ whole genome shotgun (WGS) entry which is preliminary data.</text>
</comment>
<evidence type="ECO:0000256" key="1">
    <source>
        <dbReference type="SAM" id="Phobius"/>
    </source>
</evidence>
<protein>
    <recommendedName>
        <fullName evidence="4">YggT family protein</fullName>
    </recommendedName>
</protein>
<keyword evidence="3" id="KW-1185">Reference proteome</keyword>
<dbReference type="InterPro" id="IPR003425">
    <property type="entry name" value="CCB3/YggT"/>
</dbReference>
<evidence type="ECO:0000313" key="3">
    <source>
        <dbReference type="Proteomes" id="UP000443582"/>
    </source>
</evidence>